<feature type="region of interest" description="Disordered" evidence="1">
    <location>
        <begin position="1"/>
        <end position="72"/>
    </location>
</feature>
<dbReference type="InterPro" id="IPR036063">
    <property type="entry name" value="Smr_dom_sf"/>
</dbReference>
<evidence type="ECO:0000313" key="3">
    <source>
        <dbReference type="EMBL" id="MBA5778803.1"/>
    </source>
</evidence>
<dbReference type="InterPro" id="IPR002625">
    <property type="entry name" value="Smr_dom"/>
</dbReference>
<dbReference type="RefSeq" id="WP_182167486.1">
    <property type="nucleotide sequence ID" value="NZ_JACFXV010000064.1"/>
</dbReference>
<comment type="caution">
    <text evidence="3">The sequence shown here is derived from an EMBL/GenBank/DDBJ whole genome shotgun (WGS) entry which is preliminary data.</text>
</comment>
<proteinExistence type="predicted"/>
<reference evidence="3 4" key="1">
    <citation type="submission" date="2020-07" db="EMBL/GenBank/DDBJ databases">
        <title>Stappia sp., F7233, whole genome shotgun sequencing project.</title>
        <authorList>
            <person name="Jiang S."/>
            <person name="Liu Z.W."/>
            <person name="Du Z.J."/>
        </authorList>
    </citation>
    <scope>NUCLEOTIDE SEQUENCE [LARGE SCALE GENOMIC DNA]</scope>
    <source>
        <strain evidence="3 4">F7233</strain>
    </source>
</reference>
<accession>A0A839AGH5</accession>
<dbReference type="AlphaFoldDB" id="A0A839AGH5"/>
<dbReference type="Proteomes" id="UP000541109">
    <property type="component" value="Unassembled WGS sequence"/>
</dbReference>
<organism evidence="3 4">
    <name type="scientific">Stappia albiluteola</name>
    <dbReference type="NCBI Taxonomy" id="2758565"/>
    <lineage>
        <taxon>Bacteria</taxon>
        <taxon>Pseudomonadati</taxon>
        <taxon>Pseudomonadota</taxon>
        <taxon>Alphaproteobacteria</taxon>
        <taxon>Hyphomicrobiales</taxon>
        <taxon>Stappiaceae</taxon>
        <taxon>Stappia</taxon>
    </lineage>
</organism>
<dbReference type="SUPFAM" id="SSF160443">
    <property type="entry name" value="SMR domain-like"/>
    <property type="match status" value="1"/>
</dbReference>
<dbReference type="EMBL" id="JACFXV010000064">
    <property type="protein sequence ID" value="MBA5778803.1"/>
    <property type="molecule type" value="Genomic_DNA"/>
</dbReference>
<evidence type="ECO:0000256" key="1">
    <source>
        <dbReference type="SAM" id="MobiDB-lite"/>
    </source>
</evidence>
<sequence>MTPKTRRGRTLSPEERALWEQVAASTKPLHKRKIQPAEVSASALPAPAQDQPAAALPQSATAMRAPKSKEPRLPSLAPIEKRHLQRLARGTGTIDARIDLHGLTQAEAHVRLGGFLRMAQARDHRLVLVITGKGGFEEGFSPQGRGILRRVVPQWLALPEFRALVVGFEEAHRGHGGAGALYVRIRRKKGKDAP</sequence>
<evidence type="ECO:0000313" key="4">
    <source>
        <dbReference type="Proteomes" id="UP000541109"/>
    </source>
</evidence>
<dbReference type="Gene3D" id="3.30.1370.110">
    <property type="match status" value="1"/>
</dbReference>
<feature type="domain" description="Smr" evidence="2">
    <location>
        <begin position="98"/>
        <end position="186"/>
    </location>
</feature>
<evidence type="ECO:0000259" key="2">
    <source>
        <dbReference type="PROSITE" id="PS50828"/>
    </source>
</evidence>
<feature type="compositionally biased region" description="Low complexity" evidence="1">
    <location>
        <begin position="40"/>
        <end position="60"/>
    </location>
</feature>
<protein>
    <submittedName>
        <fullName evidence="3">Smr/MutS family protein</fullName>
    </submittedName>
</protein>
<dbReference type="PANTHER" id="PTHR35562:SF2">
    <property type="entry name" value="DNA ENDONUCLEASE SMRA-RELATED"/>
    <property type="match status" value="1"/>
</dbReference>
<gene>
    <name evidence="3" type="ORF">H2509_16885</name>
</gene>
<name>A0A839AGH5_9HYPH</name>
<dbReference type="PROSITE" id="PS50828">
    <property type="entry name" value="SMR"/>
    <property type="match status" value="1"/>
</dbReference>
<keyword evidence="4" id="KW-1185">Reference proteome</keyword>
<dbReference type="PANTHER" id="PTHR35562">
    <property type="entry name" value="DNA ENDONUCLEASE SMRA-RELATED"/>
    <property type="match status" value="1"/>
</dbReference>
<dbReference type="Pfam" id="PF01713">
    <property type="entry name" value="Smr"/>
    <property type="match status" value="1"/>
</dbReference>